<gene>
    <name evidence="1" type="ORF">KDM89_03835</name>
</gene>
<dbReference type="EMBL" id="JAGSPN010000002">
    <property type="protein sequence ID" value="MBR7781264.1"/>
    <property type="molecule type" value="Genomic_DNA"/>
</dbReference>
<keyword evidence="2" id="KW-1185">Reference proteome</keyword>
<organism evidence="1 2">
    <name type="scientific">Undibacterium luofuense</name>
    <dbReference type="NCBI Taxonomy" id="2828733"/>
    <lineage>
        <taxon>Bacteria</taxon>
        <taxon>Pseudomonadati</taxon>
        <taxon>Pseudomonadota</taxon>
        <taxon>Betaproteobacteria</taxon>
        <taxon>Burkholderiales</taxon>
        <taxon>Oxalobacteraceae</taxon>
        <taxon>Undibacterium</taxon>
    </lineage>
</organism>
<evidence type="ECO:0000313" key="1">
    <source>
        <dbReference type="EMBL" id="MBR7781264.1"/>
    </source>
</evidence>
<evidence type="ECO:0000313" key="2">
    <source>
        <dbReference type="Proteomes" id="UP000680067"/>
    </source>
</evidence>
<dbReference type="AlphaFoldDB" id="A0A941DKH1"/>
<sequence length="282" mass="32305">MKRILLSEMTNVNGLLYYQGNLFSGVSYERFDDETVRAWLVHDGRLDKPYLSPYFDDRSDLLHVDLSAGMSDYEIPCFDGKPYSGIAYSFEKDYCEREALLIEGDVISDTWWSNDGILLRYEQYTPDYSEIYEWYRDGALKRCSIWRRDSFNGALTYSQDGHLKGIGSRRGFFGEFSRIASKSPAFPVRNVSDLFTLQCAEEVWLVGEDIDDFFVGNMCEAGMLMQTKKICIVDTSITDSGITLLAKCPLLRNFDIQEKDVHRLQLLKAALAGMESIQAKFS</sequence>
<dbReference type="RefSeq" id="WP_212686634.1">
    <property type="nucleotide sequence ID" value="NZ_JAGSPN010000002.1"/>
</dbReference>
<dbReference type="Proteomes" id="UP000680067">
    <property type="component" value="Unassembled WGS sequence"/>
</dbReference>
<accession>A0A941DKH1</accession>
<proteinExistence type="predicted"/>
<comment type="caution">
    <text evidence="1">The sequence shown here is derived from an EMBL/GenBank/DDBJ whole genome shotgun (WGS) entry which is preliminary data.</text>
</comment>
<reference evidence="1" key="1">
    <citation type="submission" date="2021-04" db="EMBL/GenBank/DDBJ databases">
        <title>novel species isolated from subtropical streams in China.</title>
        <authorList>
            <person name="Lu H."/>
        </authorList>
    </citation>
    <scope>NUCLEOTIDE SEQUENCE</scope>
    <source>
        <strain evidence="1">LFS511W</strain>
    </source>
</reference>
<name>A0A941DKH1_9BURK</name>
<protein>
    <submittedName>
        <fullName evidence="1">Uncharacterized protein</fullName>
    </submittedName>
</protein>